<feature type="region of interest" description="Disordered" evidence="1">
    <location>
        <begin position="285"/>
        <end position="739"/>
    </location>
</feature>
<name>A0A8H3TVR6_9TREE</name>
<dbReference type="Pfam" id="PF08613">
    <property type="entry name" value="Cyclin"/>
    <property type="match status" value="1"/>
</dbReference>
<feature type="compositionally biased region" description="Polar residues" evidence="1">
    <location>
        <begin position="292"/>
        <end position="307"/>
    </location>
</feature>
<feature type="compositionally biased region" description="Low complexity" evidence="1">
    <location>
        <begin position="357"/>
        <end position="393"/>
    </location>
</feature>
<dbReference type="AlphaFoldDB" id="A0A8H3TVR6"/>
<evidence type="ECO:0000256" key="1">
    <source>
        <dbReference type="SAM" id="MobiDB-lite"/>
    </source>
</evidence>
<dbReference type="Gene3D" id="1.10.472.10">
    <property type="entry name" value="Cyclin-like"/>
    <property type="match status" value="1"/>
</dbReference>
<evidence type="ECO:0000313" key="3">
    <source>
        <dbReference type="Proteomes" id="UP000620104"/>
    </source>
</evidence>
<gene>
    <name evidence="2" type="ORF">NliqN6_4517</name>
</gene>
<feature type="compositionally biased region" description="Polar residues" evidence="1">
    <location>
        <begin position="529"/>
        <end position="546"/>
    </location>
</feature>
<dbReference type="OrthoDB" id="337735at2759"/>
<evidence type="ECO:0000313" key="2">
    <source>
        <dbReference type="EMBL" id="GHJ88115.1"/>
    </source>
</evidence>
<feature type="compositionally biased region" description="Low complexity" evidence="1">
    <location>
        <begin position="504"/>
        <end position="516"/>
    </location>
</feature>
<accession>A0A8H3TVR6</accession>
<feature type="compositionally biased region" description="Low complexity" evidence="1">
    <location>
        <begin position="310"/>
        <end position="333"/>
    </location>
</feature>
<dbReference type="PANTHER" id="PTHR15615:SF117">
    <property type="entry name" value="PHO85 CYCLIN PHO80"/>
    <property type="match status" value="1"/>
</dbReference>
<dbReference type="Proteomes" id="UP000620104">
    <property type="component" value="Unassembled WGS sequence"/>
</dbReference>
<dbReference type="PANTHER" id="PTHR15615">
    <property type="match status" value="1"/>
</dbReference>
<feature type="region of interest" description="Disordered" evidence="1">
    <location>
        <begin position="1"/>
        <end position="37"/>
    </location>
</feature>
<comment type="caution">
    <text evidence="2">The sequence shown here is derived from an EMBL/GenBank/DDBJ whole genome shotgun (WGS) entry which is preliminary data.</text>
</comment>
<feature type="compositionally biased region" description="Low complexity" evidence="1">
    <location>
        <begin position="700"/>
        <end position="716"/>
    </location>
</feature>
<dbReference type="GO" id="GO:0000307">
    <property type="term" value="C:cyclin-dependent protein kinase holoenzyme complex"/>
    <property type="evidence" value="ECO:0007669"/>
    <property type="project" value="TreeGrafter"/>
</dbReference>
<feature type="compositionally biased region" description="Polar residues" evidence="1">
    <location>
        <begin position="1"/>
        <end position="16"/>
    </location>
</feature>
<sequence>MSTSNRSTPVQGSSATGGNDGRNPPRGNALPPSTMAKEVDAEGKPVLPWAFIDCDTDDLVVLIAHMLNKLMEHNDQVVLTSSSLTRFHSRAPPAITVIDYLRRIVKYTNLERLPLLSLLAYIDITCTSLPTFTLSSLTVHRFLIAGVTAGSKALCDVFCTNAHYAKVGGIKVNELNALERELVKVTDWNLCVHAELLQQYYSSLIRSHGQYTQCPQPSDPPFTAFPLPEPQKGIFDDLEAELEQSMRLRAEQDRRQTPVDTEMDGSPPSPEGKVIRMQVDGEARQVDHPQHTGDSNQASAHQANTGRAQPVSSPISSDVEPSSRSGGSAPSSREPGEDTTASLPHASSLPTGAANVTITSATTSRTTSAYSSPRSQPSGSGSALSTSLKSTTSRGRRKSATSGGGGGGVLSFPIMTPSPASPRMDSTPAEAENMLGIVSAEDVHTYVSDTAGRPTIPHGGTAAEPGPSSREHVTSSASERPMTISQDAGRARRASSPENTYRESPSSAAIPIASSSRRLESGEPFAGSLTRSTTGEPSKSISSQQQRFKRFMGSLFRSKSVSSTDGAHSMERDEATGPSSPGGRNQSPTIAETRSPRRSHSMVPSVPPTIHAQHGSKLDAVDSYTKSPSAMSGHSSAHPGSITPRIRTRSERSVSPGRTAHRQTTTTDVEMELDEKDGESDPSDTALPLKRVRSHRERAAAVGAKTGSSTGASGTAPPIDWKCRSTGSTGLDGVVTGLH</sequence>
<dbReference type="CDD" id="cd20558">
    <property type="entry name" value="CYCLIN_ScPCL7-like"/>
    <property type="match status" value="1"/>
</dbReference>
<dbReference type="GO" id="GO:0019901">
    <property type="term" value="F:protein kinase binding"/>
    <property type="evidence" value="ECO:0007669"/>
    <property type="project" value="InterPro"/>
</dbReference>
<dbReference type="GO" id="GO:0016538">
    <property type="term" value="F:cyclin-dependent protein serine/threonine kinase regulator activity"/>
    <property type="evidence" value="ECO:0007669"/>
    <property type="project" value="TreeGrafter"/>
</dbReference>
<feature type="compositionally biased region" description="Polar residues" evidence="1">
    <location>
        <begin position="624"/>
        <end position="635"/>
    </location>
</feature>
<keyword evidence="3" id="KW-1185">Reference proteome</keyword>
<reference evidence="2" key="1">
    <citation type="submission" date="2020-07" db="EMBL/GenBank/DDBJ databases">
        <title>Draft Genome Sequence of a Deep-Sea Yeast, Naganishia (Cryptococcus) liquefaciens strain N6.</title>
        <authorList>
            <person name="Han Y.W."/>
            <person name="Kajitani R."/>
            <person name="Morimoto H."/>
            <person name="Parhat M."/>
            <person name="Tsubouchi H."/>
            <person name="Bakenova O."/>
            <person name="Ogata M."/>
            <person name="Argunhan B."/>
            <person name="Aoki R."/>
            <person name="Kajiwara S."/>
            <person name="Itoh T."/>
            <person name="Iwasaki H."/>
        </authorList>
    </citation>
    <scope>NUCLEOTIDE SEQUENCE</scope>
    <source>
        <strain evidence="2">N6</strain>
    </source>
</reference>
<organism evidence="2 3">
    <name type="scientific">Naganishia liquefaciens</name>
    <dbReference type="NCBI Taxonomy" id="104408"/>
    <lineage>
        <taxon>Eukaryota</taxon>
        <taxon>Fungi</taxon>
        <taxon>Dikarya</taxon>
        <taxon>Basidiomycota</taxon>
        <taxon>Agaricomycotina</taxon>
        <taxon>Tremellomycetes</taxon>
        <taxon>Filobasidiales</taxon>
        <taxon>Filobasidiaceae</taxon>
        <taxon>Naganishia</taxon>
    </lineage>
</organism>
<dbReference type="EMBL" id="BLZA01000028">
    <property type="protein sequence ID" value="GHJ88115.1"/>
    <property type="molecule type" value="Genomic_DNA"/>
</dbReference>
<dbReference type="InterPro" id="IPR013922">
    <property type="entry name" value="Cyclin_PHO80-like"/>
</dbReference>
<dbReference type="GO" id="GO:0005634">
    <property type="term" value="C:nucleus"/>
    <property type="evidence" value="ECO:0007669"/>
    <property type="project" value="TreeGrafter"/>
</dbReference>
<feature type="compositionally biased region" description="Polar residues" evidence="1">
    <location>
        <begin position="557"/>
        <end position="566"/>
    </location>
</feature>
<proteinExistence type="predicted"/>
<feature type="compositionally biased region" description="Acidic residues" evidence="1">
    <location>
        <begin position="669"/>
        <end position="682"/>
    </location>
</feature>
<evidence type="ECO:0008006" key="4">
    <source>
        <dbReference type="Google" id="ProtNLM"/>
    </source>
</evidence>
<feature type="compositionally biased region" description="Polar residues" evidence="1">
    <location>
        <begin position="474"/>
        <end position="486"/>
    </location>
</feature>
<protein>
    <recommendedName>
        <fullName evidence="4">Cyclin-domain-containing protein</fullName>
    </recommendedName>
</protein>
<feature type="region of interest" description="Disordered" evidence="1">
    <location>
        <begin position="249"/>
        <end position="273"/>
    </location>
</feature>
<feature type="compositionally biased region" description="Polar residues" evidence="1">
    <location>
        <begin position="577"/>
        <end position="592"/>
    </location>
</feature>